<organism evidence="2 3">
    <name type="scientific">Fulvimarina endophytica</name>
    <dbReference type="NCBI Taxonomy" id="2293836"/>
    <lineage>
        <taxon>Bacteria</taxon>
        <taxon>Pseudomonadati</taxon>
        <taxon>Pseudomonadota</taxon>
        <taxon>Alphaproteobacteria</taxon>
        <taxon>Hyphomicrobiales</taxon>
        <taxon>Aurantimonadaceae</taxon>
        <taxon>Fulvimarina</taxon>
    </lineage>
</organism>
<dbReference type="Proteomes" id="UP000264310">
    <property type="component" value="Unassembled WGS sequence"/>
</dbReference>
<evidence type="ECO:0008006" key="4">
    <source>
        <dbReference type="Google" id="ProtNLM"/>
    </source>
</evidence>
<evidence type="ECO:0000313" key="3">
    <source>
        <dbReference type="Proteomes" id="UP000264310"/>
    </source>
</evidence>
<evidence type="ECO:0000256" key="1">
    <source>
        <dbReference type="SAM" id="MobiDB-lite"/>
    </source>
</evidence>
<keyword evidence="3" id="KW-1185">Reference proteome</keyword>
<feature type="region of interest" description="Disordered" evidence="1">
    <location>
        <begin position="167"/>
        <end position="206"/>
    </location>
</feature>
<dbReference type="EMBL" id="QURL01000002">
    <property type="protein sequence ID" value="RFC65532.1"/>
    <property type="molecule type" value="Genomic_DNA"/>
</dbReference>
<evidence type="ECO:0000313" key="2">
    <source>
        <dbReference type="EMBL" id="RFC65532.1"/>
    </source>
</evidence>
<reference evidence="2 3" key="1">
    <citation type="submission" date="2018-08" db="EMBL/GenBank/DDBJ databases">
        <title>Fulvimarina sp. 85, whole genome shotgun sequence.</title>
        <authorList>
            <person name="Tuo L."/>
        </authorList>
    </citation>
    <scope>NUCLEOTIDE SEQUENCE [LARGE SCALE GENOMIC DNA]</scope>
    <source>
        <strain evidence="2 3">85</strain>
    </source>
</reference>
<dbReference type="AlphaFoldDB" id="A0A371X8I3"/>
<gene>
    <name evidence="2" type="ORF">DYI37_05830</name>
</gene>
<name>A0A371X8I3_9HYPH</name>
<comment type="caution">
    <text evidence="2">The sequence shown here is derived from an EMBL/GenBank/DDBJ whole genome shotgun (WGS) entry which is preliminary data.</text>
</comment>
<dbReference type="PROSITE" id="PS51257">
    <property type="entry name" value="PROKAR_LIPOPROTEIN"/>
    <property type="match status" value="1"/>
</dbReference>
<sequence length="226" mass="24420">MTSKTTGQLLFKSAGRLALVSGAAVLSGCLGPTYGTGTSQGQMLFDDLNNMVTLGTVGDSEPIAYTDRPELKRPENTSVLPPPQQAAARPETRAEARRRLQSAAYQGDGAVPAGQMTGQNPYASEEYLEATRGDGYDFERIRNRDEAGVLSPAEMRSRSALVRQRIAETNGTNQNTRRYLSEPPLDYRRPSAAAPVGDPGLDEATKQRRLEGSNTIMSKIGNLLPF</sequence>
<protein>
    <recommendedName>
        <fullName evidence="4">DUF3035 domain-containing protein</fullName>
    </recommendedName>
</protein>
<feature type="region of interest" description="Disordered" evidence="1">
    <location>
        <begin position="60"/>
        <end position="98"/>
    </location>
</feature>
<proteinExistence type="predicted"/>
<accession>A0A371X8I3</accession>
<dbReference type="OrthoDB" id="7835439at2"/>
<feature type="compositionally biased region" description="Polar residues" evidence="1">
    <location>
        <begin position="167"/>
        <end position="178"/>
    </location>
</feature>